<evidence type="ECO:0000259" key="6">
    <source>
        <dbReference type="Pfam" id="PF04127"/>
    </source>
</evidence>
<dbReference type="UniPathway" id="UPA00241">
    <property type="reaction ID" value="UER00353"/>
</dbReference>
<proteinExistence type="inferred from homology"/>
<dbReference type="GO" id="GO:0046872">
    <property type="term" value="F:metal ion binding"/>
    <property type="evidence" value="ECO:0007669"/>
    <property type="project" value="UniProtKB-KW"/>
</dbReference>
<evidence type="ECO:0000313" key="8">
    <source>
        <dbReference type="Proteomes" id="UP000234857"/>
    </source>
</evidence>
<comment type="caution">
    <text evidence="3">Lacks conserved residue(s) required for the propagation of feature annotation.</text>
</comment>
<accession>A0A2N5ZJW8</accession>
<feature type="region of interest" description="Phosphopantothenate--cysteine ligase" evidence="3">
    <location>
        <begin position="193"/>
        <end position="401"/>
    </location>
</feature>
<dbReference type="PANTHER" id="PTHR14359">
    <property type="entry name" value="HOMO-OLIGOMERIC FLAVIN CONTAINING CYS DECARBOXYLASE FAMILY"/>
    <property type="match status" value="1"/>
</dbReference>
<gene>
    <name evidence="3 7" type="primary">coaBC</name>
    <name evidence="7" type="ORF">C0601_03205</name>
</gene>
<feature type="binding site" evidence="3">
    <location>
        <position position="339"/>
    </location>
    <ligand>
        <name>CTP</name>
        <dbReference type="ChEBI" id="CHEBI:37563"/>
    </ligand>
</feature>
<keyword evidence="3 4" id="KW-0436">Ligase</keyword>
<feature type="domain" description="DNA/pantothenate metabolism flavoprotein C-terminal" evidence="6">
    <location>
        <begin position="188"/>
        <end position="397"/>
    </location>
</feature>
<dbReference type="HAMAP" id="MF_02225">
    <property type="entry name" value="CoaBC"/>
    <property type="match status" value="1"/>
</dbReference>
<dbReference type="EMBL" id="PKTG01000044">
    <property type="protein sequence ID" value="PLX18969.1"/>
    <property type="molecule type" value="Genomic_DNA"/>
</dbReference>
<dbReference type="InterPro" id="IPR003382">
    <property type="entry name" value="Flavoprotein"/>
</dbReference>
<dbReference type="GO" id="GO:0004633">
    <property type="term" value="F:phosphopantothenoylcysteine decarboxylase activity"/>
    <property type="evidence" value="ECO:0007669"/>
    <property type="project" value="UniProtKB-UniRule"/>
</dbReference>
<evidence type="ECO:0000259" key="5">
    <source>
        <dbReference type="Pfam" id="PF02441"/>
    </source>
</evidence>
<dbReference type="PANTHER" id="PTHR14359:SF6">
    <property type="entry name" value="PHOSPHOPANTOTHENOYLCYSTEINE DECARBOXYLASE"/>
    <property type="match status" value="1"/>
</dbReference>
<dbReference type="EC" id="4.1.1.36" evidence="3"/>
<dbReference type="Pfam" id="PF02441">
    <property type="entry name" value="Flavoprotein"/>
    <property type="match status" value="1"/>
</dbReference>
<dbReference type="GO" id="GO:0004632">
    <property type="term" value="F:phosphopantothenate--cysteine ligase activity"/>
    <property type="evidence" value="ECO:0007669"/>
    <property type="project" value="UniProtKB-UniRule"/>
</dbReference>
<comment type="function">
    <text evidence="3">Catalyzes two sequential steps in the biosynthesis of coenzyme A. In the first step cysteine is conjugated to 4'-phosphopantothenate to form 4-phosphopantothenoylcysteine. In the second step the latter compound is decarboxylated to form 4'-phosphopantotheine.</text>
</comment>
<comment type="function">
    <text evidence="4">Catalyzes two steps in the biosynthesis of coenzyme A. In the first step cysteine is conjugated to 4'-phosphopantothenate to form 4-phosphopantothenoylcysteine, in the latter compound is decarboxylated to form 4'-phosphopantotheine.</text>
</comment>
<sequence length="401" mass="45135">MRLESLKGKRILIGITAGIACYKTISLLSILRKIGCELKIIMTENSMRLISPITVQAVSGGKVYHDMWSCERGEIEHISLKDFPDLTIIAPASANIIGKFTSAIADDLLSTTFLGIKTPVYIVPSMNTDMIENPFVIKNIERLKENGYKLMEPAEGFLACGVNGKGRMPEPEEILKYIDDDIIKNQELSGKNFLLTFGATREYIDDIRFITNNSSGKMGYSIYNELKRRGAKVKAIAGPNDLRIEDENIINVLTSEEMYKKVEKNIKDVDCFISCAAVSDYTPEKKVKGKIKKDKDDINSLKLKRTKDILKKVSQDNPDKIMVGFAAEWQDHEKNALSKMKKKSLDMLVLNDVSNKNIGFRSDNNQVTIYSKKNQTIKTEILTKKEIAHIVVNSIVKILKK</sequence>
<dbReference type="SUPFAM" id="SSF52507">
    <property type="entry name" value="Homo-oligomeric flavin-containing Cys decarboxylases, HFCD"/>
    <property type="match status" value="1"/>
</dbReference>
<comment type="cofactor">
    <cofactor evidence="3">
        <name>FMN</name>
        <dbReference type="ChEBI" id="CHEBI:58210"/>
    </cofactor>
    <text evidence="3">Binds 1 FMN per subunit.</text>
</comment>
<organism evidence="7 8">
    <name type="scientific">Muiribacterium halophilum</name>
    <dbReference type="NCBI Taxonomy" id="2053465"/>
    <lineage>
        <taxon>Bacteria</taxon>
        <taxon>Candidatus Muiribacteriota</taxon>
        <taxon>Candidatus Muiribacteriia</taxon>
        <taxon>Candidatus Muiribacteriales</taxon>
        <taxon>Candidatus Muiribacteriaceae</taxon>
        <taxon>Candidatus Muiribacterium</taxon>
    </lineage>
</organism>
<comment type="catalytic activity">
    <reaction evidence="3 4">
        <text>(R)-4'-phosphopantothenate + L-cysteine + CTP = N-[(R)-4-phosphopantothenoyl]-L-cysteine + CMP + diphosphate + H(+)</text>
        <dbReference type="Rhea" id="RHEA:19397"/>
        <dbReference type="ChEBI" id="CHEBI:10986"/>
        <dbReference type="ChEBI" id="CHEBI:15378"/>
        <dbReference type="ChEBI" id="CHEBI:33019"/>
        <dbReference type="ChEBI" id="CHEBI:35235"/>
        <dbReference type="ChEBI" id="CHEBI:37563"/>
        <dbReference type="ChEBI" id="CHEBI:59458"/>
        <dbReference type="ChEBI" id="CHEBI:60377"/>
        <dbReference type="EC" id="6.3.2.5"/>
    </reaction>
</comment>
<name>A0A2N5ZJW8_MUIH1</name>
<comment type="similarity">
    <text evidence="3 4">In the C-terminal section; belongs to the PPC synthetase family.</text>
</comment>
<feature type="binding site" evidence="3">
    <location>
        <position position="290"/>
    </location>
    <ligand>
        <name>CTP</name>
        <dbReference type="ChEBI" id="CHEBI:37563"/>
    </ligand>
</feature>
<dbReference type="PROSITE" id="PS51257">
    <property type="entry name" value="PROKAR_LIPOPROTEIN"/>
    <property type="match status" value="1"/>
</dbReference>
<dbReference type="NCBIfam" id="TIGR00521">
    <property type="entry name" value="coaBC_dfp"/>
    <property type="match status" value="1"/>
</dbReference>
<keyword evidence="3" id="KW-0479">Metal-binding</keyword>
<keyword evidence="3" id="KW-0511">Multifunctional enzyme</keyword>
<dbReference type="InterPro" id="IPR036551">
    <property type="entry name" value="Flavin_trans-like"/>
</dbReference>
<dbReference type="Proteomes" id="UP000234857">
    <property type="component" value="Unassembled WGS sequence"/>
</dbReference>
<comment type="cofactor">
    <cofactor evidence="3">
        <name>Mg(2+)</name>
        <dbReference type="ChEBI" id="CHEBI:18420"/>
    </cofactor>
</comment>
<dbReference type="InterPro" id="IPR035929">
    <property type="entry name" value="CoaB-like_sf"/>
</dbReference>
<dbReference type="Pfam" id="PF04127">
    <property type="entry name" value="DFP"/>
    <property type="match status" value="1"/>
</dbReference>
<feature type="active site" description="Proton donor" evidence="3">
    <location>
        <position position="160"/>
    </location>
</feature>
<dbReference type="GO" id="GO:0015937">
    <property type="term" value="P:coenzyme A biosynthetic process"/>
    <property type="evidence" value="ECO:0007669"/>
    <property type="project" value="UniProtKB-UniRule"/>
</dbReference>
<feature type="binding site" evidence="3">
    <location>
        <position position="325"/>
    </location>
    <ligand>
        <name>CTP</name>
        <dbReference type="ChEBI" id="CHEBI:37563"/>
    </ligand>
</feature>
<evidence type="ECO:0000256" key="1">
    <source>
        <dbReference type="ARBA" id="ARBA00022793"/>
    </source>
</evidence>
<evidence type="ECO:0000256" key="3">
    <source>
        <dbReference type="HAMAP-Rule" id="MF_02225"/>
    </source>
</evidence>
<dbReference type="SUPFAM" id="SSF102645">
    <property type="entry name" value="CoaB-like"/>
    <property type="match status" value="1"/>
</dbReference>
<comment type="similarity">
    <text evidence="3 4">In the N-terminal section; belongs to the HFCD (homo-oligomeric flavin containing Cys decarboxylase) superfamily.</text>
</comment>
<dbReference type="Gene3D" id="3.40.50.1950">
    <property type="entry name" value="Flavin prenyltransferase-like"/>
    <property type="match status" value="1"/>
</dbReference>
<dbReference type="GO" id="GO:0010181">
    <property type="term" value="F:FMN binding"/>
    <property type="evidence" value="ECO:0007669"/>
    <property type="project" value="UniProtKB-UniRule"/>
</dbReference>
<dbReference type="GO" id="GO:0071513">
    <property type="term" value="C:phosphopantothenoylcysteine decarboxylase complex"/>
    <property type="evidence" value="ECO:0007669"/>
    <property type="project" value="TreeGrafter"/>
</dbReference>
<dbReference type="InterPro" id="IPR007085">
    <property type="entry name" value="DNA/pantothenate-metab_flavo_C"/>
</dbReference>
<feature type="domain" description="Flavoprotein" evidence="5">
    <location>
        <begin position="9"/>
        <end position="180"/>
    </location>
</feature>
<dbReference type="AlphaFoldDB" id="A0A2N5ZJW8"/>
<comment type="pathway">
    <text evidence="3 4">Cofactor biosynthesis; coenzyme A biosynthesis; CoA from (R)-pantothenate: step 3/5.</text>
</comment>
<comment type="caution">
    <text evidence="7">The sequence shown here is derived from an EMBL/GenBank/DDBJ whole genome shotgun (WGS) entry which is preliminary data.</text>
</comment>
<evidence type="ECO:0000256" key="2">
    <source>
        <dbReference type="ARBA" id="ARBA00023239"/>
    </source>
</evidence>
<comment type="pathway">
    <text evidence="3 4">Cofactor biosynthesis; coenzyme A biosynthesis; CoA from (R)-pantothenate: step 2/5.</text>
</comment>
<keyword evidence="3" id="KW-0460">Magnesium</keyword>
<comment type="catalytic activity">
    <reaction evidence="3 4">
        <text>N-[(R)-4-phosphopantothenoyl]-L-cysteine + H(+) = (R)-4'-phosphopantetheine + CO2</text>
        <dbReference type="Rhea" id="RHEA:16793"/>
        <dbReference type="ChEBI" id="CHEBI:15378"/>
        <dbReference type="ChEBI" id="CHEBI:16526"/>
        <dbReference type="ChEBI" id="CHEBI:59458"/>
        <dbReference type="ChEBI" id="CHEBI:61723"/>
        <dbReference type="EC" id="4.1.1.36"/>
    </reaction>
</comment>
<keyword evidence="3 4" id="KW-0285">Flavoprotein</keyword>
<keyword evidence="1 3" id="KW-0210">Decarboxylase</keyword>
<evidence type="ECO:0000256" key="4">
    <source>
        <dbReference type="RuleBase" id="RU364078"/>
    </source>
</evidence>
<dbReference type="InterPro" id="IPR005252">
    <property type="entry name" value="CoaBC"/>
</dbReference>
<dbReference type="EC" id="6.3.2.5" evidence="3"/>
<keyword evidence="3 4" id="KW-0288">FMN</keyword>
<feature type="region of interest" description="Phosphopantothenoylcysteine decarboxylase" evidence="3">
    <location>
        <begin position="1"/>
        <end position="192"/>
    </location>
</feature>
<dbReference type="GO" id="GO:0015941">
    <property type="term" value="P:pantothenate catabolic process"/>
    <property type="evidence" value="ECO:0007669"/>
    <property type="project" value="InterPro"/>
</dbReference>
<evidence type="ECO:0000313" key="7">
    <source>
        <dbReference type="EMBL" id="PLX18969.1"/>
    </source>
</evidence>
<protein>
    <recommendedName>
        <fullName evidence="3">Coenzyme A biosynthesis bifunctional protein CoaBC</fullName>
    </recommendedName>
    <alternativeName>
        <fullName evidence="3">DNA/pantothenate metabolism flavoprotein</fullName>
    </alternativeName>
    <alternativeName>
        <fullName evidence="3">Phosphopantothenoylcysteine synthetase/decarboxylase</fullName>
        <shortName evidence="3">PPCS-PPCDC</shortName>
    </alternativeName>
    <domain>
        <recommendedName>
            <fullName evidence="3">Phosphopantothenoylcysteine decarboxylase</fullName>
            <shortName evidence="3">PPC decarboxylase</shortName>
            <shortName evidence="3">PPC-DC</shortName>
            <ecNumber evidence="3">4.1.1.36</ecNumber>
        </recommendedName>
        <alternativeName>
            <fullName evidence="3">CoaC</fullName>
        </alternativeName>
    </domain>
    <domain>
        <recommendedName>
            <fullName evidence="3">Phosphopantothenate--cysteine ligase</fullName>
            <ecNumber evidence="3">6.3.2.5</ecNumber>
        </recommendedName>
        <alternativeName>
            <fullName evidence="3">CoaB</fullName>
        </alternativeName>
        <alternativeName>
            <fullName evidence="3">Phosphopantothenoylcysteine synthetase</fullName>
            <shortName evidence="3">PPC synthetase</shortName>
            <shortName evidence="3">PPC-S</shortName>
        </alternativeName>
    </domain>
</protein>
<dbReference type="Gene3D" id="3.40.50.10300">
    <property type="entry name" value="CoaB-like"/>
    <property type="match status" value="1"/>
</dbReference>
<feature type="binding site" evidence="3">
    <location>
        <position position="343"/>
    </location>
    <ligand>
        <name>CTP</name>
        <dbReference type="ChEBI" id="CHEBI:37563"/>
    </ligand>
</feature>
<keyword evidence="2 3" id="KW-0456">Lyase</keyword>
<reference evidence="7 8" key="1">
    <citation type="submission" date="2017-11" db="EMBL/GenBank/DDBJ databases">
        <title>Genome-resolved metagenomics identifies genetic mobility, metabolic interactions, and unexpected diversity in perchlorate-reducing communities.</title>
        <authorList>
            <person name="Barnum T.P."/>
            <person name="Figueroa I.A."/>
            <person name="Carlstrom C.I."/>
            <person name="Lucas L.N."/>
            <person name="Engelbrektson A.L."/>
            <person name="Coates J.D."/>
        </authorList>
    </citation>
    <scope>NUCLEOTIDE SEQUENCE [LARGE SCALE GENOMIC DNA]</scope>
    <source>
        <strain evidence="7">BM706</strain>
    </source>
</reference>
<feature type="binding site" evidence="3">
    <location>
        <position position="280"/>
    </location>
    <ligand>
        <name>CTP</name>
        <dbReference type="ChEBI" id="CHEBI:37563"/>
    </ligand>
</feature>